<evidence type="ECO:0000313" key="7">
    <source>
        <dbReference type="EMBL" id="SPD85471.1"/>
    </source>
</evidence>
<dbReference type="PROSITE" id="PS50830">
    <property type="entry name" value="TNASE_3"/>
    <property type="match status" value="1"/>
</dbReference>
<evidence type="ECO:0000313" key="8">
    <source>
        <dbReference type="Proteomes" id="UP000238164"/>
    </source>
</evidence>
<feature type="region of interest" description="Disordered" evidence="4">
    <location>
        <begin position="29"/>
        <end position="66"/>
    </location>
</feature>
<reference evidence="7 8" key="1">
    <citation type="submission" date="2018-02" db="EMBL/GenBank/DDBJ databases">
        <authorList>
            <person name="Cohen D.B."/>
            <person name="Kent A.D."/>
        </authorList>
    </citation>
    <scope>NUCLEOTIDE SEQUENCE [LARGE SCALE GENOMIC DNA]</scope>
    <source>
        <strain evidence="7">1</strain>
    </source>
</reference>
<sequence length="208" mass="21591">MTGRTARWPVSAAAVVLAPTLLAGCQPDPQVGASSPGPVASRVGASATATPRPTASSTPSTGGKTLTGTVRWVLDGDTFDLRDKAKQNHRVRLLGIDAPELDTDDAKAQCGAATAKKALTKLLPAGTSVTVSFDPRADNHDRFGRDLGYVRTSKTGDVALSLLQRGIVASWSPASSRPPSRKATYDAAEAKARNAKKGLWAACDSIGR</sequence>
<feature type="compositionally biased region" description="Low complexity" evidence="4">
    <location>
        <begin position="45"/>
        <end position="61"/>
    </location>
</feature>
<feature type="chain" id="PRO_5039410286" description="TNase-like domain-containing protein" evidence="5">
    <location>
        <begin position="24"/>
        <end position="208"/>
    </location>
</feature>
<dbReference type="PROSITE" id="PS51257">
    <property type="entry name" value="PROKAR_LIPOPROTEIN"/>
    <property type="match status" value="1"/>
</dbReference>
<keyword evidence="8" id="KW-1185">Reference proteome</keyword>
<accession>A0A2N9JBE8</accession>
<dbReference type="PANTHER" id="PTHR12302">
    <property type="entry name" value="EBNA2 BINDING PROTEIN P100"/>
    <property type="match status" value="1"/>
</dbReference>
<evidence type="ECO:0000256" key="2">
    <source>
        <dbReference type="ARBA" id="ARBA00022759"/>
    </source>
</evidence>
<dbReference type="GO" id="GO:0004519">
    <property type="term" value="F:endonuclease activity"/>
    <property type="evidence" value="ECO:0007669"/>
    <property type="project" value="UniProtKB-KW"/>
</dbReference>
<keyword evidence="5" id="KW-0732">Signal</keyword>
<dbReference type="EMBL" id="LT985188">
    <property type="protein sequence ID" value="SPD85471.1"/>
    <property type="molecule type" value="Genomic_DNA"/>
</dbReference>
<dbReference type="InterPro" id="IPR035437">
    <property type="entry name" value="SNase_OB-fold_sf"/>
</dbReference>
<feature type="signal peptide" evidence="5">
    <location>
        <begin position="1"/>
        <end position="23"/>
    </location>
</feature>
<keyword evidence="1" id="KW-0540">Nuclease</keyword>
<dbReference type="RefSeq" id="WP_158680792.1">
    <property type="nucleotide sequence ID" value="NZ_BAAAGO010000043.1"/>
</dbReference>
<dbReference type="Gene3D" id="2.40.50.90">
    <property type="match status" value="1"/>
</dbReference>
<organism evidence="7 8">
    <name type="scientific">Micropruina glycogenica</name>
    <dbReference type="NCBI Taxonomy" id="75385"/>
    <lineage>
        <taxon>Bacteria</taxon>
        <taxon>Bacillati</taxon>
        <taxon>Actinomycetota</taxon>
        <taxon>Actinomycetes</taxon>
        <taxon>Propionibacteriales</taxon>
        <taxon>Nocardioidaceae</taxon>
        <taxon>Micropruina</taxon>
    </lineage>
</organism>
<dbReference type="PANTHER" id="PTHR12302:SF3">
    <property type="entry name" value="SERINE_THREONINE-PROTEIN KINASE 31"/>
    <property type="match status" value="1"/>
</dbReference>
<dbReference type="SUPFAM" id="SSF50199">
    <property type="entry name" value="Staphylococcal nuclease"/>
    <property type="match status" value="1"/>
</dbReference>
<gene>
    <name evidence="7" type="ORF">MPLG2_0435</name>
</gene>
<dbReference type="OrthoDB" id="6048299at2"/>
<evidence type="ECO:0000256" key="5">
    <source>
        <dbReference type="SAM" id="SignalP"/>
    </source>
</evidence>
<dbReference type="InterPro" id="IPR016071">
    <property type="entry name" value="Staphylococal_nuclease_OB-fold"/>
</dbReference>
<dbReference type="GO" id="GO:0016787">
    <property type="term" value="F:hydrolase activity"/>
    <property type="evidence" value="ECO:0007669"/>
    <property type="project" value="UniProtKB-KW"/>
</dbReference>
<keyword evidence="2" id="KW-0255">Endonuclease</keyword>
<dbReference type="Pfam" id="PF00565">
    <property type="entry name" value="SNase"/>
    <property type="match status" value="1"/>
</dbReference>
<evidence type="ECO:0000259" key="6">
    <source>
        <dbReference type="PROSITE" id="PS50830"/>
    </source>
</evidence>
<dbReference type="KEGG" id="mgg:MPLG2_0435"/>
<protein>
    <recommendedName>
        <fullName evidence="6">TNase-like domain-containing protein</fullName>
    </recommendedName>
</protein>
<evidence type="ECO:0000256" key="3">
    <source>
        <dbReference type="ARBA" id="ARBA00022801"/>
    </source>
</evidence>
<dbReference type="Proteomes" id="UP000238164">
    <property type="component" value="Chromosome 1"/>
</dbReference>
<proteinExistence type="predicted"/>
<feature type="domain" description="TNase-like" evidence="6">
    <location>
        <begin position="64"/>
        <end position="202"/>
    </location>
</feature>
<dbReference type="SMART" id="SM00318">
    <property type="entry name" value="SNc"/>
    <property type="match status" value="1"/>
</dbReference>
<keyword evidence="3" id="KW-0378">Hydrolase</keyword>
<evidence type="ECO:0000256" key="4">
    <source>
        <dbReference type="SAM" id="MobiDB-lite"/>
    </source>
</evidence>
<dbReference type="AlphaFoldDB" id="A0A2N9JBE8"/>
<evidence type="ECO:0000256" key="1">
    <source>
        <dbReference type="ARBA" id="ARBA00022722"/>
    </source>
</evidence>
<name>A0A2N9JBE8_9ACTN</name>